<dbReference type="SUPFAM" id="SSF55073">
    <property type="entry name" value="Nucleotide cyclase"/>
    <property type="match status" value="1"/>
</dbReference>
<dbReference type="EMBL" id="AVCI01000003">
    <property type="protein sequence ID" value="KFN44119.1"/>
    <property type="molecule type" value="Genomic_DNA"/>
</dbReference>
<dbReference type="InterPro" id="IPR029787">
    <property type="entry name" value="Nucleotide_cyclase"/>
</dbReference>
<feature type="domain" description="GGDEF" evidence="5">
    <location>
        <begin position="155"/>
        <end position="288"/>
    </location>
</feature>
<dbReference type="EC" id="3.1.4.52" evidence="1"/>
<evidence type="ECO:0000259" key="4">
    <source>
        <dbReference type="PROSITE" id="PS50883"/>
    </source>
</evidence>
<keyword evidence="2" id="KW-0973">c-di-GMP</keyword>
<dbReference type="InterPro" id="IPR000014">
    <property type="entry name" value="PAS"/>
</dbReference>
<dbReference type="SMART" id="SM00267">
    <property type="entry name" value="GGDEF"/>
    <property type="match status" value="1"/>
</dbReference>
<organism evidence="6 7">
    <name type="scientific">Arenimonas oryziterrae DSM 21050 = YC6267</name>
    <dbReference type="NCBI Taxonomy" id="1121015"/>
    <lineage>
        <taxon>Bacteria</taxon>
        <taxon>Pseudomonadati</taxon>
        <taxon>Pseudomonadota</taxon>
        <taxon>Gammaproteobacteria</taxon>
        <taxon>Lysobacterales</taxon>
        <taxon>Lysobacteraceae</taxon>
        <taxon>Arenimonas</taxon>
    </lineage>
</organism>
<dbReference type="GO" id="GO:0071111">
    <property type="term" value="F:cyclic-guanylate-specific phosphodiesterase activity"/>
    <property type="evidence" value="ECO:0007669"/>
    <property type="project" value="UniProtKB-EC"/>
</dbReference>
<evidence type="ECO:0000313" key="7">
    <source>
        <dbReference type="Proteomes" id="UP000029385"/>
    </source>
</evidence>
<name>A0A091AZQ3_9GAMM</name>
<dbReference type="Gene3D" id="3.30.70.270">
    <property type="match status" value="1"/>
</dbReference>
<proteinExistence type="predicted"/>
<dbReference type="Gene3D" id="3.30.450.20">
    <property type="entry name" value="PAS domain"/>
    <property type="match status" value="1"/>
</dbReference>
<dbReference type="PANTHER" id="PTHR44757">
    <property type="entry name" value="DIGUANYLATE CYCLASE DGCP"/>
    <property type="match status" value="1"/>
</dbReference>
<accession>A0A091AZQ3</accession>
<evidence type="ECO:0000259" key="5">
    <source>
        <dbReference type="PROSITE" id="PS50887"/>
    </source>
</evidence>
<dbReference type="eggNOG" id="COG5001">
    <property type="taxonomic scope" value="Bacteria"/>
</dbReference>
<dbReference type="SMART" id="SM00052">
    <property type="entry name" value="EAL"/>
    <property type="match status" value="1"/>
</dbReference>
<dbReference type="InterPro" id="IPR035919">
    <property type="entry name" value="EAL_sf"/>
</dbReference>
<reference evidence="6 7" key="1">
    <citation type="submission" date="2013-09" db="EMBL/GenBank/DDBJ databases">
        <title>Genome sequencing of Arenimonas oryziterrae.</title>
        <authorList>
            <person name="Chen F."/>
            <person name="Wang G."/>
        </authorList>
    </citation>
    <scope>NUCLEOTIDE SEQUENCE [LARGE SCALE GENOMIC DNA]</scope>
    <source>
        <strain evidence="6 7">YC6267</strain>
    </source>
</reference>
<keyword evidence="7" id="KW-1185">Reference proteome</keyword>
<dbReference type="InterPro" id="IPR043128">
    <property type="entry name" value="Rev_trsase/Diguanyl_cyclase"/>
</dbReference>
<dbReference type="AlphaFoldDB" id="A0A091AZQ3"/>
<dbReference type="FunFam" id="3.20.20.450:FF:000001">
    <property type="entry name" value="Cyclic di-GMP phosphodiesterase yahA"/>
    <property type="match status" value="1"/>
</dbReference>
<dbReference type="CDD" id="cd01948">
    <property type="entry name" value="EAL"/>
    <property type="match status" value="1"/>
</dbReference>
<dbReference type="Proteomes" id="UP000029385">
    <property type="component" value="Unassembled WGS sequence"/>
</dbReference>
<dbReference type="InterPro" id="IPR052155">
    <property type="entry name" value="Biofilm_reg_signaling"/>
</dbReference>
<dbReference type="InterPro" id="IPR001633">
    <property type="entry name" value="EAL_dom"/>
</dbReference>
<gene>
    <name evidence="6" type="ORF">N789_06805</name>
</gene>
<dbReference type="PANTHER" id="PTHR44757:SF2">
    <property type="entry name" value="BIOFILM ARCHITECTURE MAINTENANCE PROTEIN MBAA"/>
    <property type="match status" value="1"/>
</dbReference>
<dbReference type="Pfam" id="PF13426">
    <property type="entry name" value="PAS_9"/>
    <property type="match status" value="1"/>
</dbReference>
<dbReference type="Gene3D" id="3.20.20.450">
    <property type="entry name" value="EAL domain"/>
    <property type="match status" value="1"/>
</dbReference>
<dbReference type="SMART" id="SM00091">
    <property type="entry name" value="PAS"/>
    <property type="match status" value="1"/>
</dbReference>
<dbReference type="NCBIfam" id="TIGR00229">
    <property type="entry name" value="sensory_box"/>
    <property type="match status" value="1"/>
</dbReference>
<dbReference type="PROSITE" id="PS50887">
    <property type="entry name" value="GGDEF"/>
    <property type="match status" value="1"/>
</dbReference>
<dbReference type="SUPFAM" id="SSF141868">
    <property type="entry name" value="EAL domain-like"/>
    <property type="match status" value="1"/>
</dbReference>
<feature type="domain" description="PAS" evidence="3">
    <location>
        <begin position="2"/>
        <end position="73"/>
    </location>
</feature>
<dbReference type="CDD" id="cd00130">
    <property type="entry name" value="PAS"/>
    <property type="match status" value="1"/>
</dbReference>
<protein>
    <recommendedName>
        <fullName evidence="1">cyclic-guanylate-specific phosphodiesterase</fullName>
        <ecNumber evidence="1">3.1.4.52</ecNumber>
    </recommendedName>
</protein>
<dbReference type="NCBIfam" id="TIGR00254">
    <property type="entry name" value="GGDEF"/>
    <property type="match status" value="1"/>
</dbReference>
<dbReference type="PATRIC" id="fig|1121015.4.peg.850"/>
<dbReference type="Pfam" id="PF00563">
    <property type="entry name" value="EAL"/>
    <property type="match status" value="1"/>
</dbReference>
<evidence type="ECO:0000259" key="3">
    <source>
        <dbReference type="PROSITE" id="PS50112"/>
    </source>
</evidence>
<dbReference type="PROSITE" id="PS50883">
    <property type="entry name" value="EAL"/>
    <property type="match status" value="1"/>
</dbReference>
<evidence type="ECO:0000313" key="6">
    <source>
        <dbReference type="EMBL" id="KFN44119.1"/>
    </source>
</evidence>
<dbReference type="Pfam" id="PF00990">
    <property type="entry name" value="GGDEF"/>
    <property type="match status" value="1"/>
</dbReference>
<feature type="domain" description="EAL" evidence="4">
    <location>
        <begin position="297"/>
        <end position="551"/>
    </location>
</feature>
<evidence type="ECO:0000256" key="1">
    <source>
        <dbReference type="ARBA" id="ARBA00012282"/>
    </source>
</evidence>
<dbReference type="SUPFAM" id="SSF55785">
    <property type="entry name" value="PYP-like sensor domain (PAS domain)"/>
    <property type="match status" value="1"/>
</dbReference>
<evidence type="ECO:0000256" key="2">
    <source>
        <dbReference type="ARBA" id="ARBA00022636"/>
    </source>
</evidence>
<dbReference type="InterPro" id="IPR035965">
    <property type="entry name" value="PAS-like_dom_sf"/>
</dbReference>
<dbReference type="STRING" id="1121015.GCA_000420545_01813"/>
<dbReference type="CDD" id="cd01949">
    <property type="entry name" value="GGDEF"/>
    <property type="match status" value="1"/>
</dbReference>
<sequence length="551" mass="61897">MSEDQYRFLFDKNPLPCYVYDADTLRFLEVNEQVVDVYGYSRDELSAMTIRDIRPPDELQRLERSLATPTRGSGEIWRHRRKDGSLMLALVRLIDIDFAGRPARFVIAEDVTERLQVEERLAYHASHDAMTGLLNREALIRCMNELLVTAEADAQHIAVIYVTFTGFDTINASLGHTVGDEVLTLVAKRLREVAAQPAWVARIGGCEFALLIPASHDPRPIDTVLQQAREALARPIVALGTQHEMRGNFGFAVHPQHGNDPELLLKHASLAAHEAKRLGDGQTVEFSPVFEAVMRERLDLVARLQEAISRSEFELFFQPQFRATDRRPIGVEALIRWRHPERGLIPPAVFIAICEDSGLIVPLGRWVLREACRFQQRMAAAGWPQVSVAVNVSALQFQSGHLVEDVRLLVAEYGLPPGALELELTESIVMENSDAAITTLQRLRDLGIVLSIDDFGTGYSSMSYLRRLPVDKLKIDREFVNHVDQDEKNAAICESIIAMAHRFGMKVVAEGVETLEQLEWLRKHQCDALQGYVLARPMPFDDMLAALGPGK</sequence>
<comment type="caution">
    <text evidence="6">The sequence shown here is derived from an EMBL/GenBank/DDBJ whole genome shotgun (WGS) entry which is preliminary data.</text>
</comment>
<dbReference type="InterPro" id="IPR000160">
    <property type="entry name" value="GGDEF_dom"/>
</dbReference>
<dbReference type="RefSeq" id="WP_022969431.1">
    <property type="nucleotide sequence ID" value="NZ_ATVD01000003.1"/>
</dbReference>
<dbReference type="OrthoDB" id="9804951at2"/>
<dbReference type="PROSITE" id="PS50112">
    <property type="entry name" value="PAS"/>
    <property type="match status" value="1"/>
</dbReference>